<keyword evidence="2" id="KW-1185">Reference proteome</keyword>
<name>A0A1R0GTY2_9FUNG</name>
<dbReference type="AlphaFoldDB" id="A0A1R0GTY2"/>
<protein>
    <submittedName>
        <fullName evidence="1">Uncharacterized protein</fullName>
    </submittedName>
</protein>
<accession>A0A1R0GTY2</accession>
<proteinExistence type="predicted"/>
<gene>
    <name evidence="1" type="ORF">AYI68_g5559</name>
</gene>
<sequence>MEFTGGINVYQLQGTKDSIIRRKAQRSQGKSSSSILRQHENSIVSEEVWKYKITQTTKNFGRNLEALSGNEYQTTSDLFP</sequence>
<dbReference type="EMBL" id="LSSL01003561">
    <property type="protein sequence ID" value="OLY80345.1"/>
    <property type="molecule type" value="Genomic_DNA"/>
</dbReference>
<comment type="caution">
    <text evidence="1">The sequence shown here is derived from an EMBL/GenBank/DDBJ whole genome shotgun (WGS) entry which is preliminary data.</text>
</comment>
<evidence type="ECO:0000313" key="2">
    <source>
        <dbReference type="Proteomes" id="UP000187455"/>
    </source>
</evidence>
<reference evidence="1 2" key="1">
    <citation type="journal article" date="2016" name="Mol. Biol. Evol.">
        <title>Genome-Wide Survey of Gut Fungi (Harpellales) Reveals the First Horizontally Transferred Ubiquitin Gene from a Mosquito Host.</title>
        <authorList>
            <person name="Wang Y."/>
            <person name="White M.M."/>
            <person name="Kvist S."/>
            <person name="Moncalvo J.M."/>
        </authorList>
    </citation>
    <scope>NUCLEOTIDE SEQUENCE [LARGE SCALE GENOMIC DNA]</scope>
    <source>
        <strain evidence="1 2">ALG-7-W6</strain>
    </source>
</reference>
<dbReference type="Proteomes" id="UP000187455">
    <property type="component" value="Unassembled WGS sequence"/>
</dbReference>
<evidence type="ECO:0000313" key="1">
    <source>
        <dbReference type="EMBL" id="OLY80345.1"/>
    </source>
</evidence>
<organism evidence="1 2">
    <name type="scientific">Smittium mucronatum</name>
    <dbReference type="NCBI Taxonomy" id="133383"/>
    <lineage>
        <taxon>Eukaryota</taxon>
        <taxon>Fungi</taxon>
        <taxon>Fungi incertae sedis</taxon>
        <taxon>Zoopagomycota</taxon>
        <taxon>Kickxellomycotina</taxon>
        <taxon>Harpellomycetes</taxon>
        <taxon>Harpellales</taxon>
        <taxon>Legeriomycetaceae</taxon>
        <taxon>Smittium</taxon>
    </lineage>
</organism>